<sequence>MGAYLLRRLLIAIPSLLGISLILFTVLALAPGDPFGELATNPNVPPEVREALRLKFGLDDPILVRYLHWLTAMLQGDWGFSFASRVDVDELILQRLPTTLFVVGSSQVLALLIAVPVGILAAIRPYSVFDQVANTLAFVGFSLPTFFTGLLFILLFSLTLDWLPFVYQADVAATGWHWYWEHVRQAIMPVCVLGFFQAASYTRYVRASVLDVARLDYVTTARAKGLSDGTVTVRHIARNALIPVVTLVALQIPAVFGGAIVTEQIFRIPGIGSLLINAMLANDTPVVMAVTFVFACLVVLFNLVADLLYGWLDPRISYR</sequence>
<comment type="similarity">
    <text evidence="7">Belongs to the binding-protein-dependent transport system permease family.</text>
</comment>
<dbReference type="Pfam" id="PF19300">
    <property type="entry name" value="BPD_transp_1_N"/>
    <property type="match status" value="1"/>
</dbReference>
<keyword evidence="4 7" id="KW-0812">Transmembrane</keyword>
<feature type="transmembrane region" description="Helical" evidence="7">
    <location>
        <begin position="240"/>
        <end position="266"/>
    </location>
</feature>
<dbReference type="RefSeq" id="WP_048451893.1">
    <property type="nucleotide sequence ID" value="NZ_JBNNPJ010000280.1"/>
</dbReference>
<dbReference type="EMBL" id="LABZ01000112">
    <property type="protein sequence ID" value="KMO39140.1"/>
    <property type="molecule type" value="Genomic_DNA"/>
</dbReference>
<feature type="transmembrane region" description="Helical" evidence="7">
    <location>
        <begin position="286"/>
        <end position="312"/>
    </location>
</feature>
<reference evidence="9 10" key="1">
    <citation type="submission" date="2015-03" db="EMBL/GenBank/DDBJ databases">
        <title>Genome sequencing of Methylobacterium tarhaniae DSM 25844.</title>
        <authorList>
            <person name="Chaudhry V."/>
            <person name="Patil P.B."/>
        </authorList>
    </citation>
    <scope>NUCLEOTIDE SEQUENCE [LARGE SCALE GENOMIC DNA]</scope>
    <source>
        <strain evidence="9 10">DSM 25844</strain>
    </source>
</reference>
<feature type="transmembrane region" description="Helical" evidence="7">
    <location>
        <begin position="186"/>
        <end position="205"/>
    </location>
</feature>
<keyword evidence="10" id="KW-1185">Reference proteome</keyword>
<keyword evidence="3" id="KW-1003">Cell membrane</keyword>
<dbReference type="InterPro" id="IPR045621">
    <property type="entry name" value="BPD_transp_1_N"/>
</dbReference>
<evidence type="ECO:0000256" key="7">
    <source>
        <dbReference type="RuleBase" id="RU363032"/>
    </source>
</evidence>
<feature type="transmembrane region" description="Helical" evidence="7">
    <location>
        <begin position="135"/>
        <end position="158"/>
    </location>
</feature>
<feature type="transmembrane region" description="Helical" evidence="7">
    <location>
        <begin position="9"/>
        <end position="30"/>
    </location>
</feature>
<dbReference type="AlphaFoldDB" id="A0A0J6SV41"/>
<proteinExistence type="inferred from homology"/>
<dbReference type="OrthoDB" id="9807402at2"/>
<accession>A0A0J6SV41</accession>
<dbReference type="CDD" id="cd06261">
    <property type="entry name" value="TM_PBP2"/>
    <property type="match status" value="1"/>
</dbReference>
<feature type="transmembrane region" description="Helical" evidence="7">
    <location>
        <begin position="100"/>
        <end position="123"/>
    </location>
</feature>
<evidence type="ECO:0000313" key="10">
    <source>
        <dbReference type="Proteomes" id="UP000036449"/>
    </source>
</evidence>
<dbReference type="Proteomes" id="UP000036449">
    <property type="component" value="Unassembled WGS sequence"/>
</dbReference>
<dbReference type="PATRIC" id="fig|1187852.3.peg.409"/>
<dbReference type="InterPro" id="IPR000515">
    <property type="entry name" value="MetI-like"/>
</dbReference>
<comment type="subcellular location">
    <subcellularLocation>
        <location evidence="1 7">Cell membrane</location>
        <topology evidence="1 7">Multi-pass membrane protein</topology>
    </subcellularLocation>
</comment>
<dbReference type="Pfam" id="PF00528">
    <property type="entry name" value="BPD_transp_1"/>
    <property type="match status" value="1"/>
</dbReference>
<dbReference type="Gene3D" id="1.10.3720.10">
    <property type="entry name" value="MetI-like"/>
    <property type="match status" value="1"/>
</dbReference>
<evidence type="ECO:0000256" key="6">
    <source>
        <dbReference type="ARBA" id="ARBA00023136"/>
    </source>
</evidence>
<keyword evidence="5 7" id="KW-1133">Transmembrane helix</keyword>
<evidence type="ECO:0000256" key="5">
    <source>
        <dbReference type="ARBA" id="ARBA00022989"/>
    </source>
</evidence>
<dbReference type="SUPFAM" id="SSF161098">
    <property type="entry name" value="MetI-like"/>
    <property type="match status" value="1"/>
</dbReference>
<name>A0A0J6SV41_9HYPH</name>
<dbReference type="PANTHER" id="PTHR30465">
    <property type="entry name" value="INNER MEMBRANE ABC TRANSPORTER"/>
    <property type="match status" value="1"/>
</dbReference>
<organism evidence="9 10">
    <name type="scientific">Methylobacterium tarhaniae</name>
    <dbReference type="NCBI Taxonomy" id="1187852"/>
    <lineage>
        <taxon>Bacteria</taxon>
        <taxon>Pseudomonadati</taxon>
        <taxon>Pseudomonadota</taxon>
        <taxon>Alphaproteobacteria</taxon>
        <taxon>Hyphomicrobiales</taxon>
        <taxon>Methylobacteriaceae</taxon>
        <taxon>Methylobacterium</taxon>
    </lineage>
</organism>
<dbReference type="GO" id="GO:0055085">
    <property type="term" value="P:transmembrane transport"/>
    <property type="evidence" value="ECO:0007669"/>
    <property type="project" value="InterPro"/>
</dbReference>
<evidence type="ECO:0000256" key="4">
    <source>
        <dbReference type="ARBA" id="ARBA00022692"/>
    </source>
</evidence>
<comment type="caution">
    <text evidence="9">The sequence shown here is derived from an EMBL/GenBank/DDBJ whole genome shotgun (WGS) entry which is preliminary data.</text>
</comment>
<dbReference type="PANTHER" id="PTHR30465:SF97">
    <property type="entry name" value="OPPB IN A BINDING PROTEIN-DEPENDENT TRANSPORT SYSTEM"/>
    <property type="match status" value="1"/>
</dbReference>
<evidence type="ECO:0000256" key="1">
    <source>
        <dbReference type="ARBA" id="ARBA00004651"/>
    </source>
</evidence>
<gene>
    <name evidence="9" type="ORF">VQ03_16075</name>
</gene>
<dbReference type="GO" id="GO:0005886">
    <property type="term" value="C:plasma membrane"/>
    <property type="evidence" value="ECO:0007669"/>
    <property type="project" value="UniProtKB-SubCell"/>
</dbReference>
<feature type="domain" description="ABC transmembrane type-1" evidence="8">
    <location>
        <begin position="96"/>
        <end position="305"/>
    </location>
</feature>
<keyword evidence="6 7" id="KW-0472">Membrane</keyword>
<protein>
    <submittedName>
        <fullName evidence="9">ABC transporter substrate-binding protein</fullName>
    </submittedName>
</protein>
<keyword evidence="2 7" id="KW-0813">Transport</keyword>
<evidence type="ECO:0000259" key="8">
    <source>
        <dbReference type="PROSITE" id="PS50928"/>
    </source>
</evidence>
<evidence type="ECO:0000313" key="9">
    <source>
        <dbReference type="EMBL" id="KMO39140.1"/>
    </source>
</evidence>
<evidence type="ECO:0000256" key="3">
    <source>
        <dbReference type="ARBA" id="ARBA00022475"/>
    </source>
</evidence>
<evidence type="ECO:0000256" key="2">
    <source>
        <dbReference type="ARBA" id="ARBA00022448"/>
    </source>
</evidence>
<dbReference type="InterPro" id="IPR035906">
    <property type="entry name" value="MetI-like_sf"/>
</dbReference>
<dbReference type="PROSITE" id="PS50928">
    <property type="entry name" value="ABC_TM1"/>
    <property type="match status" value="1"/>
</dbReference>